<name>A0A0M6Y003_9HYPH</name>
<dbReference type="OrthoDB" id="9814124at2"/>
<dbReference type="InterPro" id="IPR050177">
    <property type="entry name" value="Lipid_A_modif_metabolic_enz"/>
</dbReference>
<proteinExistence type="predicted"/>
<dbReference type="Gene3D" id="3.40.50.720">
    <property type="entry name" value="NAD(P)-binding Rossmann-like Domain"/>
    <property type="match status" value="1"/>
</dbReference>
<dbReference type="PANTHER" id="PTHR43245">
    <property type="entry name" value="BIFUNCTIONAL POLYMYXIN RESISTANCE PROTEIN ARNA"/>
    <property type="match status" value="1"/>
</dbReference>
<accession>A0A0M6Y003</accession>
<dbReference type="Proteomes" id="UP000048926">
    <property type="component" value="Unassembled WGS sequence"/>
</dbReference>
<organism evidence="2 3">
    <name type="scientific">Roseibium aggregatum</name>
    <dbReference type="NCBI Taxonomy" id="187304"/>
    <lineage>
        <taxon>Bacteria</taxon>
        <taxon>Pseudomonadati</taxon>
        <taxon>Pseudomonadota</taxon>
        <taxon>Alphaproteobacteria</taxon>
        <taxon>Hyphomicrobiales</taxon>
        <taxon>Stappiaceae</taxon>
        <taxon>Roseibium</taxon>
    </lineage>
</organism>
<dbReference type="InterPro" id="IPR001509">
    <property type="entry name" value="Epimerase_deHydtase"/>
</dbReference>
<dbReference type="InterPro" id="IPR036291">
    <property type="entry name" value="NAD(P)-bd_dom_sf"/>
</dbReference>
<reference evidence="3" key="1">
    <citation type="submission" date="2015-07" db="EMBL/GenBank/DDBJ databases">
        <authorList>
            <person name="Rodrigo-Torres Lidia"/>
            <person name="Arahal R.David."/>
        </authorList>
    </citation>
    <scope>NUCLEOTIDE SEQUENCE [LARGE SCALE GENOMIC DNA]</scope>
    <source>
        <strain evidence="3">CECT 4801</strain>
    </source>
</reference>
<dbReference type="EMBL" id="CXST01000001">
    <property type="protein sequence ID" value="CTQ42618.1"/>
    <property type="molecule type" value="Genomic_DNA"/>
</dbReference>
<dbReference type="PANTHER" id="PTHR43245:SF55">
    <property type="entry name" value="NAD(P)-BINDING DOMAIN-CONTAINING PROTEIN"/>
    <property type="match status" value="1"/>
</dbReference>
<dbReference type="Pfam" id="PF01370">
    <property type="entry name" value="Epimerase"/>
    <property type="match status" value="1"/>
</dbReference>
<dbReference type="GO" id="GO:0008831">
    <property type="term" value="F:dTDP-4-dehydrorhamnose reductase activity"/>
    <property type="evidence" value="ECO:0007669"/>
    <property type="project" value="UniProtKB-EC"/>
</dbReference>
<keyword evidence="2" id="KW-0560">Oxidoreductase</keyword>
<keyword evidence="3" id="KW-1185">Reference proteome</keyword>
<dbReference type="SUPFAM" id="SSF51735">
    <property type="entry name" value="NAD(P)-binding Rossmann-fold domains"/>
    <property type="match status" value="1"/>
</dbReference>
<dbReference type="EC" id="1.1.1.133" evidence="2"/>
<feature type="domain" description="NAD-dependent epimerase/dehydratase" evidence="1">
    <location>
        <begin position="3"/>
        <end position="226"/>
    </location>
</feature>
<dbReference type="RefSeq" id="WP_055654677.1">
    <property type="nucleotide sequence ID" value="NZ_CXST01000001.1"/>
</dbReference>
<dbReference type="STRING" id="187304.B0E33_24890"/>
<evidence type="ECO:0000313" key="3">
    <source>
        <dbReference type="Proteomes" id="UP000048926"/>
    </source>
</evidence>
<dbReference type="AlphaFoldDB" id="A0A0M6Y003"/>
<evidence type="ECO:0000313" key="2">
    <source>
        <dbReference type="EMBL" id="CTQ42618.1"/>
    </source>
</evidence>
<protein>
    <submittedName>
        <fullName evidence="2">dTDP-4-dehydrorhamnose reductase</fullName>
        <ecNumber evidence="2">1.1.1.133</ecNumber>
    </submittedName>
</protein>
<sequence length="294" mass="31479">MHVLLTGASGVVGRFILNRLLDDGCTVTVLGRRPVDGVAAAFRTYDLVDPDPQLPQADALVHCALVHEPGKFRGGEGDEPERFRKLNVDGTRRLFEAAAKMGCRTVVFLSSRAVYGDHRQGEKLTETDAPAPDTLYGDVKLAGEAALKALCGQRMRGIVLRATGVYGPGSGSADHKWSGLFRDFASGIPIASRRGTEVHGDDLAAAVALVLEERRENEEPFQIYNVSDLLLDRQDLLALYAAEAGLNLEVPAASDQAPGEMTTDRLRALGWSPGGTEKLKVFLRSIAGRGAAGT</sequence>
<gene>
    <name evidence="2" type="primary">rmlD</name>
    <name evidence="2" type="ORF">LAL4801_01050</name>
</gene>
<evidence type="ECO:0000259" key="1">
    <source>
        <dbReference type="Pfam" id="PF01370"/>
    </source>
</evidence>